<dbReference type="GO" id="GO:0004519">
    <property type="term" value="F:endonuclease activity"/>
    <property type="evidence" value="ECO:0007669"/>
    <property type="project" value="UniProtKB-KW"/>
</dbReference>
<dbReference type="SUPFAM" id="SSF82771">
    <property type="entry name" value="GIY-YIG endonuclease"/>
    <property type="match status" value="1"/>
</dbReference>
<dbReference type="Pfam" id="PF01541">
    <property type="entry name" value="GIY-YIG"/>
    <property type="match status" value="1"/>
</dbReference>
<dbReference type="Proteomes" id="UP000230208">
    <property type="component" value="Unassembled WGS sequence"/>
</dbReference>
<keyword evidence="2" id="KW-0378">Hydrolase</keyword>
<keyword evidence="2" id="KW-0255">Endonuclease</keyword>
<feature type="non-terminal residue" evidence="2">
    <location>
        <position position="65"/>
    </location>
</feature>
<dbReference type="PROSITE" id="PS50164">
    <property type="entry name" value="GIY_YIG"/>
    <property type="match status" value="1"/>
</dbReference>
<feature type="domain" description="GIY-YIG" evidence="1">
    <location>
        <begin position="1"/>
        <end position="65"/>
    </location>
</feature>
<dbReference type="Gene3D" id="3.40.1440.10">
    <property type="entry name" value="GIY-YIG endonuclease"/>
    <property type="match status" value="1"/>
</dbReference>
<sequence length="65" mass="7931">MTYLYILRNIKNKHYTGITAIDPRKRLLRHNKGDVFSTKMDRPWTLIHVEEFKTLKDARFREKII</sequence>
<protein>
    <submittedName>
        <fullName evidence="2">Endonuclease</fullName>
    </submittedName>
</protein>
<reference evidence="2 3" key="1">
    <citation type="submission" date="2017-09" db="EMBL/GenBank/DDBJ databases">
        <title>Depth-based differentiation of microbial function through sediment-hosted aquifers and enrichment of novel symbionts in the deep terrestrial subsurface.</title>
        <authorList>
            <person name="Probst A.J."/>
            <person name="Ladd B."/>
            <person name="Jarett J.K."/>
            <person name="Geller-Mcgrath D.E."/>
            <person name="Sieber C.M."/>
            <person name="Emerson J.B."/>
            <person name="Anantharaman K."/>
            <person name="Thomas B.C."/>
            <person name="Malmstrom R."/>
            <person name="Stieglmeier M."/>
            <person name="Klingl A."/>
            <person name="Woyke T."/>
            <person name="Ryan C.M."/>
            <person name="Banfield J.F."/>
        </authorList>
    </citation>
    <scope>NUCLEOTIDE SEQUENCE [LARGE SCALE GENOMIC DNA]</scope>
    <source>
        <strain evidence="2">CG10_big_fil_rev_8_21_14_0_10_37_15</strain>
    </source>
</reference>
<organism evidence="2 3">
    <name type="scientific">Candidatus Yanofskybacteria bacterium CG10_big_fil_rev_8_21_14_0_10_37_15</name>
    <dbReference type="NCBI Taxonomy" id="1975097"/>
    <lineage>
        <taxon>Bacteria</taxon>
        <taxon>Candidatus Yanofskyibacteriota</taxon>
    </lineage>
</organism>
<evidence type="ECO:0000313" key="2">
    <source>
        <dbReference type="EMBL" id="PIR41690.1"/>
    </source>
</evidence>
<proteinExistence type="predicted"/>
<dbReference type="EMBL" id="PCXP01000030">
    <property type="protein sequence ID" value="PIR41690.1"/>
    <property type="molecule type" value="Genomic_DNA"/>
</dbReference>
<evidence type="ECO:0000313" key="3">
    <source>
        <dbReference type="Proteomes" id="UP000230208"/>
    </source>
</evidence>
<dbReference type="InterPro" id="IPR000305">
    <property type="entry name" value="GIY-YIG_endonuc"/>
</dbReference>
<gene>
    <name evidence="2" type="ORF">COV30_02380</name>
</gene>
<dbReference type="InterPro" id="IPR035901">
    <property type="entry name" value="GIY-YIG_endonuc_sf"/>
</dbReference>
<accession>A0A2H0R5D6</accession>
<evidence type="ECO:0000259" key="1">
    <source>
        <dbReference type="PROSITE" id="PS50164"/>
    </source>
</evidence>
<comment type="caution">
    <text evidence="2">The sequence shown here is derived from an EMBL/GenBank/DDBJ whole genome shotgun (WGS) entry which is preliminary data.</text>
</comment>
<dbReference type="AlphaFoldDB" id="A0A2H0R5D6"/>
<name>A0A2H0R5D6_9BACT</name>
<keyword evidence="2" id="KW-0540">Nuclease</keyword>